<keyword evidence="3 7" id="KW-0812">Transmembrane</keyword>
<feature type="transmembrane region" description="Helical" evidence="7">
    <location>
        <begin position="24"/>
        <end position="50"/>
    </location>
</feature>
<dbReference type="InterPro" id="IPR025857">
    <property type="entry name" value="MacB_PCD"/>
</dbReference>
<dbReference type="InterPro" id="IPR003838">
    <property type="entry name" value="ABC3_permease_C"/>
</dbReference>
<feature type="transmembrane region" description="Helical" evidence="7">
    <location>
        <begin position="282"/>
        <end position="306"/>
    </location>
</feature>
<feature type="transmembrane region" description="Helical" evidence="7">
    <location>
        <begin position="326"/>
        <end position="352"/>
    </location>
</feature>
<evidence type="ECO:0000256" key="5">
    <source>
        <dbReference type="ARBA" id="ARBA00023136"/>
    </source>
</evidence>
<dbReference type="Proteomes" id="UP000179072">
    <property type="component" value="Unassembled WGS sequence"/>
</dbReference>
<evidence type="ECO:0000256" key="1">
    <source>
        <dbReference type="ARBA" id="ARBA00004651"/>
    </source>
</evidence>
<dbReference type="GO" id="GO:0005886">
    <property type="term" value="C:plasma membrane"/>
    <property type="evidence" value="ECO:0007669"/>
    <property type="project" value="UniProtKB-SubCell"/>
</dbReference>
<proteinExistence type="inferred from homology"/>
<evidence type="ECO:0000259" key="9">
    <source>
        <dbReference type="Pfam" id="PF12704"/>
    </source>
</evidence>
<name>A0A1F7IPF5_9BACT</name>
<dbReference type="GO" id="GO:0022857">
    <property type="term" value="F:transmembrane transporter activity"/>
    <property type="evidence" value="ECO:0007669"/>
    <property type="project" value="TreeGrafter"/>
</dbReference>
<protein>
    <recommendedName>
        <fullName evidence="12">Multidrug ABC transporter substrate-binding protein</fullName>
    </recommendedName>
</protein>
<dbReference type="Pfam" id="PF12704">
    <property type="entry name" value="MacB_PCD"/>
    <property type="match status" value="1"/>
</dbReference>
<dbReference type="PANTHER" id="PTHR30572:SF4">
    <property type="entry name" value="ABC TRANSPORTER PERMEASE YTRF"/>
    <property type="match status" value="1"/>
</dbReference>
<dbReference type="InterPro" id="IPR050250">
    <property type="entry name" value="Macrolide_Exporter_MacB"/>
</dbReference>
<keyword evidence="2" id="KW-1003">Cell membrane</keyword>
<evidence type="ECO:0000256" key="7">
    <source>
        <dbReference type="SAM" id="Phobius"/>
    </source>
</evidence>
<evidence type="ECO:0000256" key="3">
    <source>
        <dbReference type="ARBA" id="ARBA00022692"/>
    </source>
</evidence>
<evidence type="ECO:0000256" key="2">
    <source>
        <dbReference type="ARBA" id="ARBA00022475"/>
    </source>
</evidence>
<evidence type="ECO:0000313" key="11">
    <source>
        <dbReference type="Proteomes" id="UP000179072"/>
    </source>
</evidence>
<dbReference type="EMBL" id="MGAK01000004">
    <property type="protein sequence ID" value="OGK45258.1"/>
    <property type="molecule type" value="Genomic_DNA"/>
</dbReference>
<comment type="caution">
    <text evidence="10">The sequence shown here is derived from an EMBL/GenBank/DDBJ whole genome shotgun (WGS) entry which is preliminary data.</text>
</comment>
<evidence type="ECO:0000313" key="10">
    <source>
        <dbReference type="EMBL" id="OGK45258.1"/>
    </source>
</evidence>
<feature type="domain" description="ABC3 transporter permease C-terminal" evidence="8">
    <location>
        <begin position="285"/>
        <end position="396"/>
    </location>
</feature>
<organism evidence="10 11">
    <name type="scientific">Candidatus Roizmanbacteria bacterium RIFCSPLOWO2_01_FULL_38_11</name>
    <dbReference type="NCBI Taxonomy" id="1802060"/>
    <lineage>
        <taxon>Bacteria</taxon>
        <taxon>Candidatus Roizmaniibacteriota</taxon>
    </lineage>
</organism>
<dbReference type="AlphaFoldDB" id="A0A1F7IPF5"/>
<comment type="subcellular location">
    <subcellularLocation>
        <location evidence="1">Cell membrane</location>
        <topology evidence="1">Multi-pass membrane protein</topology>
    </subcellularLocation>
</comment>
<evidence type="ECO:0000256" key="4">
    <source>
        <dbReference type="ARBA" id="ARBA00022989"/>
    </source>
</evidence>
<feature type="domain" description="MacB-like periplasmic core" evidence="9">
    <location>
        <begin position="22"/>
        <end position="249"/>
    </location>
</feature>
<gene>
    <name evidence="10" type="ORF">A2957_01465</name>
</gene>
<dbReference type="Pfam" id="PF02687">
    <property type="entry name" value="FtsX"/>
    <property type="match status" value="1"/>
</dbReference>
<evidence type="ECO:0000256" key="6">
    <source>
        <dbReference type="ARBA" id="ARBA00038076"/>
    </source>
</evidence>
<keyword evidence="5 7" id="KW-0472">Membrane</keyword>
<sequence>MKVIIFVITSAFEDFRRNKIRTALTSLGILIGVSSVVLLSGLGVGLKIYIQQQFESLGTNLIIIFPGKVFGEDGKFRQSEGTGLGQTFDEKDVRNLRRIKLLKDVAPVFTRTASASYGSKSKIGDIFATTANIFPLRNLNATAGKVFDEGDTDKRSKIVVIGKKISDKLFNAPEEAIGKNIKIDNQSYKIIGVLESKGGGGLGGPDFDSYMYIPYTAGISFNPNKEFLYFYIEVMSEQDIPEAKKMIEEAFLKRYNEDDFSIVEQKEILNAVTSIFAVLNNILVMIGAISLIVGGIGIMNIMYVSVVERTKEIGIRRAIGATKKDILLQFLTESILLSLLGGTCGILLSYMLTLLINKYFPAQMTAMSVMLALGVSTIVGVVFGVFPARKAARLSPIDAIRYE</sequence>
<evidence type="ECO:0000259" key="8">
    <source>
        <dbReference type="Pfam" id="PF02687"/>
    </source>
</evidence>
<comment type="similarity">
    <text evidence="6">Belongs to the ABC-4 integral membrane protein family.</text>
</comment>
<reference evidence="10 11" key="1">
    <citation type="journal article" date="2016" name="Nat. Commun.">
        <title>Thousands of microbial genomes shed light on interconnected biogeochemical processes in an aquifer system.</title>
        <authorList>
            <person name="Anantharaman K."/>
            <person name="Brown C.T."/>
            <person name="Hug L.A."/>
            <person name="Sharon I."/>
            <person name="Castelle C.J."/>
            <person name="Probst A.J."/>
            <person name="Thomas B.C."/>
            <person name="Singh A."/>
            <person name="Wilkins M.J."/>
            <person name="Karaoz U."/>
            <person name="Brodie E.L."/>
            <person name="Williams K.H."/>
            <person name="Hubbard S.S."/>
            <person name="Banfield J.F."/>
        </authorList>
    </citation>
    <scope>NUCLEOTIDE SEQUENCE [LARGE SCALE GENOMIC DNA]</scope>
</reference>
<keyword evidence="4 7" id="KW-1133">Transmembrane helix</keyword>
<feature type="transmembrane region" description="Helical" evidence="7">
    <location>
        <begin position="364"/>
        <end position="386"/>
    </location>
</feature>
<dbReference type="PANTHER" id="PTHR30572">
    <property type="entry name" value="MEMBRANE COMPONENT OF TRANSPORTER-RELATED"/>
    <property type="match status" value="1"/>
</dbReference>
<evidence type="ECO:0008006" key="12">
    <source>
        <dbReference type="Google" id="ProtNLM"/>
    </source>
</evidence>
<accession>A0A1F7IPF5</accession>
<dbReference type="STRING" id="1802060.A2957_01465"/>